<dbReference type="RefSeq" id="WP_124955388.1">
    <property type="nucleotide sequence ID" value="NZ_RRCH01000028.1"/>
</dbReference>
<evidence type="ECO:0000256" key="1">
    <source>
        <dbReference type="ARBA" id="ARBA00022630"/>
    </source>
</evidence>
<organism evidence="9 10">
    <name type="scientific">Halocatena pleomorpha</name>
    <dbReference type="NCBI Taxonomy" id="1785090"/>
    <lineage>
        <taxon>Archaea</taxon>
        <taxon>Methanobacteriati</taxon>
        <taxon>Methanobacteriota</taxon>
        <taxon>Stenosarchaea group</taxon>
        <taxon>Halobacteria</taxon>
        <taxon>Halobacteriales</taxon>
        <taxon>Natronomonadaceae</taxon>
        <taxon>Halocatena</taxon>
    </lineage>
</organism>
<dbReference type="Proteomes" id="UP000282322">
    <property type="component" value="Unassembled WGS sequence"/>
</dbReference>
<reference evidence="9 10" key="1">
    <citation type="submission" date="2018-11" db="EMBL/GenBank/DDBJ databases">
        <title>Taxonoimc description of Halomarina strain SPP-AMP-1.</title>
        <authorList>
            <person name="Pal Y."/>
            <person name="Srinivasana K."/>
            <person name="Verma A."/>
            <person name="Kumar P."/>
        </authorList>
    </citation>
    <scope>NUCLEOTIDE SEQUENCE [LARGE SCALE GENOMIC DNA]</scope>
    <source>
        <strain evidence="9 10">SPP-AMP-1</strain>
    </source>
</reference>
<evidence type="ECO:0000256" key="6">
    <source>
        <dbReference type="RuleBase" id="RU004182"/>
    </source>
</evidence>
<dbReference type="InterPro" id="IPR002081">
    <property type="entry name" value="Cryptochrome/DNA_photolyase_1"/>
</dbReference>
<evidence type="ECO:0000313" key="9">
    <source>
        <dbReference type="EMBL" id="RRJ29397.1"/>
    </source>
</evidence>
<dbReference type="PROSITE" id="PS00394">
    <property type="entry name" value="DNA_PHOTOLYASES_1_1"/>
    <property type="match status" value="1"/>
</dbReference>
<dbReference type="Gene3D" id="3.40.50.620">
    <property type="entry name" value="HUPs"/>
    <property type="match status" value="1"/>
</dbReference>
<dbReference type="EMBL" id="RRCH01000028">
    <property type="protein sequence ID" value="RRJ29397.1"/>
    <property type="molecule type" value="Genomic_DNA"/>
</dbReference>
<evidence type="ECO:0000259" key="8">
    <source>
        <dbReference type="PROSITE" id="PS51645"/>
    </source>
</evidence>
<dbReference type="Pfam" id="PF00875">
    <property type="entry name" value="DNA_photolyase"/>
    <property type="match status" value="1"/>
</dbReference>
<feature type="binding site" evidence="4">
    <location>
        <begin position="272"/>
        <end position="279"/>
    </location>
    <ligand>
        <name>FAD</name>
        <dbReference type="ChEBI" id="CHEBI:57692"/>
    </ligand>
</feature>
<comment type="caution">
    <text evidence="9">The sequence shown here is derived from an EMBL/GenBank/DDBJ whole genome shotgun (WGS) entry which is preliminary data.</text>
</comment>
<dbReference type="GO" id="GO:0071949">
    <property type="term" value="F:FAD binding"/>
    <property type="evidence" value="ECO:0007669"/>
    <property type="project" value="TreeGrafter"/>
</dbReference>
<dbReference type="PANTHER" id="PTHR11455:SF9">
    <property type="entry name" value="CRYPTOCHROME CIRCADIAN CLOCK 5 ISOFORM X1"/>
    <property type="match status" value="1"/>
</dbReference>
<feature type="domain" description="Photolyase/cryptochrome alpha/beta" evidence="8">
    <location>
        <begin position="1"/>
        <end position="124"/>
    </location>
</feature>
<dbReference type="InterPro" id="IPR018394">
    <property type="entry name" value="DNA_photolyase_1_CS_C"/>
</dbReference>
<dbReference type="GO" id="GO:0003904">
    <property type="term" value="F:deoxyribodipyrimidine photo-lyase activity"/>
    <property type="evidence" value="ECO:0007669"/>
    <property type="project" value="TreeGrafter"/>
</dbReference>
<dbReference type="Pfam" id="PF03441">
    <property type="entry name" value="FAD_binding_7"/>
    <property type="match status" value="1"/>
</dbReference>
<comment type="similarity">
    <text evidence="6">Belongs to the DNA photolyase family.</text>
</comment>
<evidence type="ECO:0000256" key="2">
    <source>
        <dbReference type="ARBA" id="ARBA00022827"/>
    </source>
</evidence>
<dbReference type="SUPFAM" id="SSF52425">
    <property type="entry name" value="Cryptochrome/photolyase, N-terminal domain"/>
    <property type="match status" value="1"/>
</dbReference>
<keyword evidence="3 6" id="KW-0157">Chromophore</keyword>
<dbReference type="PROSITE" id="PS51645">
    <property type="entry name" value="PHR_CRY_ALPHA_BETA"/>
    <property type="match status" value="1"/>
</dbReference>
<keyword evidence="2 4" id="KW-0274">FAD</keyword>
<feature type="binding site" evidence="4">
    <location>
        <begin position="369"/>
        <end position="371"/>
    </location>
    <ligand>
        <name>FAD</name>
        <dbReference type="ChEBI" id="CHEBI:57692"/>
    </ligand>
</feature>
<name>A0A3P3R7I3_9EURY</name>
<feature type="binding site" evidence="4">
    <location>
        <position position="269"/>
    </location>
    <ligand>
        <name>FAD</name>
        <dbReference type="ChEBI" id="CHEBI:57692"/>
    </ligand>
</feature>
<evidence type="ECO:0000256" key="5">
    <source>
        <dbReference type="PIRSR" id="PIRSR602081-2"/>
    </source>
</evidence>
<evidence type="ECO:0000313" key="10">
    <source>
        <dbReference type="Proteomes" id="UP000282322"/>
    </source>
</evidence>
<feature type="site" description="Electron transfer via tryptophanyl radical" evidence="5">
    <location>
        <position position="356"/>
    </location>
</feature>
<dbReference type="GO" id="GO:0003677">
    <property type="term" value="F:DNA binding"/>
    <property type="evidence" value="ECO:0007669"/>
    <property type="project" value="TreeGrafter"/>
</dbReference>
<dbReference type="AlphaFoldDB" id="A0A3P3R7I3"/>
<evidence type="ECO:0000256" key="7">
    <source>
        <dbReference type="SAM" id="MobiDB-lite"/>
    </source>
</evidence>
<feature type="site" description="Electron transfer via tryptophanyl radical" evidence="5">
    <location>
        <position position="379"/>
    </location>
</feature>
<dbReference type="Gene3D" id="1.25.40.80">
    <property type="match status" value="1"/>
</dbReference>
<accession>A0A3P3R7I3</accession>
<feature type="region of interest" description="Disordered" evidence="7">
    <location>
        <begin position="156"/>
        <end position="185"/>
    </location>
</feature>
<proteinExistence type="inferred from homology"/>
<dbReference type="GO" id="GO:0006139">
    <property type="term" value="P:nucleobase-containing compound metabolic process"/>
    <property type="evidence" value="ECO:0007669"/>
    <property type="project" value="UniProtKB-ARBA"/>
</dbReference>
<dbReference type="InterPro" id="IPR006050">
    <property type="entry name" value="DNA_photolyase_N"/>
</dbReference>
<dbReference type="InterPro" id="IPR036134">
    <property type="entry name" value="Crypto/Photolyase_FAD-like_sf"/>
</dbReference>
<keyword evidence="10" id="KW-1185">Reference proteome</keyword>
<dbReference type="PRINTS" id="PR00147">
    <property type="entry name" value="DNAPHOTLYASE"/>
</dbReference>
<dbReference type="Gene3D" id="1.10.579.10">
    <property type="entry name" value="DNA Cyclobutane Dipyrimidine Photolyase, subunit A, domain 3"/>
    <property type="match status" value="1"/>
</dbReference>
<dbReference type="InterPro" id="IPR036155">
    <property type="entry name" value="Crypto/Photolyase_N_sf"/>
</dbReference>
<sequence>MWFHWHRRDLREPDNRGLAAADEPVLPLFVFDPNVLKYGAPPRVSFLLDALVSLRNWYRNQGSGLIVKKGSPEDVIPSLITEYDATGVTWNHNYSGLAQRRDERVAKSLDTIDAAYDTYHDGVLHEPGTIRTNDGKPYSVFSYFWKKWTDREKRAPISAPDPADLVDQDVNNSDDTHSLPTLDDLGFDEPVAEIPSAGTEAARNRLETFCDGPIYRYDEDRDYPTRDSISRLSQDLKYGTIGIRDVYARTEAAMDDADNEAERESVEAYQRQLAWREFYTQIVYFNPNVVTENYKTYENEIQWRDDDEELQLWKDGETGYPMVDAGMRQLRAEAFMHNRTRLIVGSFLTKDLMQDWRNGYNWFRALLVDHDTASENGNWQWVGSTGADAQPYFRVFNPMTQGERYDPDAKYIKQYVPELRDVAPDKIHQWHELSDDERNEIAPDYPAPIVDHKERRERAIEMFEAARGKE</sequence>
<dbReference type="OrthoDB" id="11721at2157"/>
<dbReference type="SUPFAM" id="SSF48173">
    <property type="entry name" value="Cryptochrome/photolyase FAD-binding domain"/>
    <property type="match status" value="1"/>
</dbReference>
<evidence type="ECO:0000256" key="3">
    <source>
        <dbReference type="ARBA" id="ARBA00022991"/>
    </source>
</evidence>
<dbReference type="InterPro" id="IPR014729">
    <property type="entry name" value="Rossmann-like_a/b/a_fold"/>
</dbReference>
<dbReference type="GO" id="GO:0006950">
    <property type="term" value="P:response to stress"/>
    <property type="evidence" value="ECO:0007669"/>
    <property type="project" value="UniProtKB-ARBA"/>
</dbReference>
<feature type="site" description="Electron transfer via tryptophanyl radical" evidence="5">
    <location>
        <position position="303"/>
    </location>
</feature>
<gene>
    <name evidence="9" type="ORF">EIK79_12175</name>
</gene>
<comment type="cofactor">
    <cofactor evidence="4">
        <name>FAD</name>
        <dbReference type="ChEBI" id="CHEBI:57692"/>
    </cofactor>
    <text evidence="4">Binds 1 FAD per subunit.</text>
</comment>
<evidence type="ECO:0000256" key="4">
    <source>
        <dbReference type="PIRSR" id="PIRSR602081-1"/>
    </source>
</evidence>
<dbReference type="InterPro" id="IPR005101">
    <property type="entry name" value="Cryptochr/Photolyase_FAD-bd"/>
</dbReference>
<protein>
    <submittedName>
        <fullName evidence="9">Deoxyribodipyrimidine photo-lyase</fullName>
    </submittedName>
</protein>
<keyword evidence="1 4" id="KW-0285">Flavoprotein</keyword>
<dbReference type="PANTHER" id="PTHR11455">
    <property type="entry name" value="CRYPTOCHROME"/>
    <property type="match status" value="1"/>
</dbReference>
<feature type="binding site" evidence="4">
    <location>
        <position position="217"/>
    </location>
    <ligand>
        <name>FAD</name>
        <dbReference type="ChEBI" id="CHEBI:57692"/>
    </ligand>
</feature>